<feature type="transmembrane region" description="Helical" evidence="3">
    <location>
        <begin position="51"/>
        <end position="72"/>
    </location>
</feature>
<keyword evidence="6" id="KW-1185">Reference proteome</keyword>
<dbReference type="AlphaFoldDB" id="A0A4R0HFQ9"/>
<keyword evidence="3" id="KW-0812">Transmembrane</keyword>
<dbReference type="InterPro" id="IPR002410">
    <property type="entry name" value="Peptidase_S33"/>
</dbReference>
<evidence type="ECO:0000313" key="5">
    <source>
        <dbReference type="EMBL" id="TCC08504.1"/>
    </source>
</evidence>
<evidence type="ECO:0000259" key="4">
    <source>
        <dbReference type="Pfam" id="PF00561"/>
    </source>
</evidence>
<dbReference type="GO" id="GO:0006508">
    <property type="term" value="P:proteolysis"/>
    <property type="evidence" value="ECO:0007669"/>
    <property type="project" value="InterPro"/>
</dbReference>
<dbReference type="GO" id="GO:0004177">
    <property type="term" value="F:aminopeptidase activity"/>
    <property type="evidence" value="ECO:0007669"/>
    <property type="project" value="UniProtKB-EC"/>
</dbReference>
<evidence type="ECO:0000256" key="2">
    <source>
        <dbReference type="ARBA" id="ARBA00022801"/>
    </source>
</evidence>
<protein>
    <submittedName>
        <fullName evidence="5">Alpha/beta fold hydrolase</fullName>
    </submittedName>
</protein>
<dbReference type="PRINTS" id="PR00793">
    <property type="entry name" value="PROAMNOPTASE"/>
</dbReference>
<name>A0A4R0HFQ9_9ACTN</name>
<dbReference type="OrthoDB" id="9796770at2"/>
<keyword evidence="3" id="KW-0472">Membrane</keyword>
<evidence type="ECO:0000256" key="1">
    <source>
        <dbReference type="ARBA" id="ARBA00010088"/>
    </source>
</evidence>
<dbReference type="InterPro" id="IPR000073">
    <property type="entry name" value="AB_hydrolase_1"/>
</dbReference>
<feature type="transmembrane region" description="Helical" evidence="3">
    <location>
        <begin position="79"/>
        <end position="97"/>
    </location>
</feature>
<dbReference type="Gene3D" id="3.40.50.1820">
    <property type="entry name" value="alpha/beta hydrolase"/>
    <property type="match status" value="1"/>
</dbReference>
<sequence>MRPTEAKMHVRKEGFDNLSPAQTRTRALEAGAVAGMAGVVAGWLIPRGPVTTVEALITVVAALAVGFAAGWLMRSRWAMLLAPAVFMLVFELARMRVQGPTVDGIRLDNLYGVMALVAGRGVDALLVLLPMVVGLVYGIALAKRLQGPPEPVRKRHWLRRGFLALPTLAVVALVAGILRPASTEAILGEDGEPLTGSVAELVDVQIGGHDQSIMLRGVSAQSPVLLFLEGGPGGTALGRIRNSGEDLEQNFVVATWDQRGTGKSYDALEPRSTLTVEQMVDDTLAVTNYLRDRFDEQKIYLVGSSWGTIIGTLAVQRSPELFHAYVGTGQMVDPFETDKLMYAESLADAVASGDDGTADTLRQLGEPPYADTLDYPVAIASNAKWMDFEHGEDYNAAAEYPASLFVGEYTLVEQLRGMAAIAETFNVLYPQLSNSDFRVDVPRLGVPVYLVEGSHEAAGRETLAREWFNLISAPSKKYVVFESSGHTPPFDEPGRFAVLMDDVRIAAATAAG</sequence>
<keyword evidence="2 5" id="KW-0378">Hydrolase</keyword>
<feature type="transmembrane region" description="Helical" evidence="3">
    <location>
        <begin position="117"/>
        <end position="140"/>
    </location>
</feature>
<feature type="domain" description="AB hydrolase-1" evidence="4">
    <location>
        <begin position="223"/>
        <end position="342"/>
    </location>
</feature>
<feature type="transmembrane region" description="Helical" evidence="3">
    <location>
        <begin position="161"/>
        <end position="178"/>
    </location>
</feature>
<dbReference type="Pfam" id="PF00561">
    <property type="entry name" value="Abhydrolase_1"/>
    <property type="match status" value="1"/>
</dbReference>
<dbReference type="SUPFAM" id="SSF53474">
    <property type="entry name" value="alpha/beta-Hydrolases"/>
    <property type="match status" value="1"/>
</dbReference>
<organism evidence="5 6">
    <name type="scientific">Kribbella soli</name>
    <dbReference type="NCBI Taxonomy" id="1124743"/>
    <lineage>
        <taxon>Bacteria</taxon>
        <taxon>Bacillati</taxon>
        <taxon>Actinomycetota</taxon>
        <taxon>Actinomycetes</taxon>
        <taxon>Propionibacteriales</taxon>
        <taxon>Kribbellaceae</taxon>
        <taxon>Kribbella</taxon>
    </lineage>
</organism>
<evidence type="ECO:0000313" key="6">
    <source>
        <dbReference type="Proteomes" id="UP000292346"/>
    </source>
</evidence>
<keyword evidence="3" id="KW-1133">Transmembrane helix</keyword>
<evidence type="ECO:0000256" key="3">
    <source>
        <dbReference type="SAM" id="Phobius"/>
    </source>
</evidence>
<gene>
    <name evidence="5" type="ORF">E0H45_21770</name>
</gene>
<comment type="caution">
    <text evidence="5">The sequence shown here is derived from an EMBL/GenBank/DDBJ whole genome shotgun (WGS) entry which is preliminary data.</text>
</comment>
<dbReference type="EMBL" id="SJJZ01000002">
    <property type="protein sequence ID" value="TCC08504.1"/>
    <property type="molecule type" value="Genomic_DNA"/>
</dbReference>
<accession>A0A4R0HFQ9</accession>
<dbReference type="InterPro" id="IPR029058">
    <property type="entry name" value="AB_hydrolase_fold"/>
</dbReference>
<feature type="transmembrane region" description="Helical" evidence="3">
    <location>
        <begin position="27"/>
        <end position="45"/>
    </location>
</feature>
<dbReference type="Proteomes" id="UP000292346">
    <property type="component" value="Unassembled WGS sequence"/>
</dbReference>
<comment type="similarity">
    <text evidence="1">Belongs to the peptidase S33 family.</text>
</comment>
<proteinExistence type="inferred from homology"/>
<reference evidence="5 6" key="1">
    <citation type="submission" date="2019-02" db="EMBL/GenBank/DDBJ databases">
        <title>Kribbella capetownensis sp. nov. and Kribbella speibonae sp. nov., isolated from soil.</title>
        <authorList>
            <person name="Curtis S.M."/>
            <person name="Norton I."/>
            <person name="Everest G.J."/>
            <person name="Meyers P.R."/>
        </authorList>
    </citation>
    <scope>NUCLEOTIDE SEQUENCE [LARGE SCALE GENOMIC DNA]</scope>
    <source>
        <strain evidence="5 6">KCTC 29219</strain>
    </source>
</reference>